<evidence type="ECO:0000313" key="1">
    <source>
        <dbReference type="EMBL" id="EFE24598.1"/>
    </source>
</evidence>
<dbReference type="Proteomes" id="UP000003692">
    <property type="component" value="Unassembled WGS sequence"/>
</dbReference>
<organism evidence="1 2">
    <name type="scientific">Edwardsiella tarda ATCC 23685</name>
    <dbReference type="NCBI Taxonomy" id="500638"/>
    <lineage>
        <taxon>Bacteria</taxon>
        <taxon>Pseudomonadati</taxon>
        <taxon>Pseudomonadota</taxon>
        <taxon>Gammaproteobacteria</taxon>
        <taxon>Enterobacterales</taxon>
        <taxon>Hafniaceae</taxon>
        <taxon>Edwardsiella</taxon>
    </lineage>
</organism>
<proteinExistence type="predicted"/>
<dbReference type="AlphaFoldDB" id="D4F0T8"/>
<name>D4F0T8_EDWTA</name>
<dbReference type="HOGENOM" id="CLU_3269257_0_0_6"/>
<gene>
    <name evidence="1" type="ORF">EDWATA_00318</name>
</gene>
<evidence type="ECO:0000313" key="2">
    <source>
        <dbReference type="Proteomes" id="UP000003692"/>
    </source>
</evidence>
<reference evidence="1 2" key="1">
    <citation type="submission" date="2010-02" db="EMBL/GenBank/DDBJ databases">
        <authorList>
            <person name="Weinstock G."/>
            <person name="Sodergren E."/>
            <person name="Clifton S."/>
            <person name="Fulton L."/>
            <person name="Fulton B."/>
            <person name="Courtney L."/>
            <person name="Fronick C."/>
            <person name="Harrison M."/>
            <person name="Strong C."/>
            <person name="Farmer C."/>
            <person name="Delahaunty K."/>
            <person name="Markovic C."/>
            <person name="Hall O."/>
            <person name="Minx P."/>
            <person name="Tomlinson C."/>
            <person name="Mitreva M."/>
            <person name="Nelson J."/>
            <person name="Hou S."/>
            <person name="Wollam A."/>
            <person name="Pepin K.H."/>
            <person name="Johnson M."/>
            <person name="Bhonagiri V."/>
            <person name="Zhang X."/>
            <person name="Suruliraj S."/>
            <person name="Warren W."/>
            <person name="Chinwalla A."/>
            <person name="Mardis E.R."/>
            <person name="Wilson R.K."/>
        </authorList>
    </citation>
    <scope>NUCLEOTIDE SEQUENCE [LARGE SCALE GENOMIC DNA]</scope>
    <source>
        <strain evidence="1 2">ATCC 23685</strain>
    </source>
</reference>
<dbReference type="EMBL" id="ADGK01000012">
    <property type="protein sequence ID" value="EFE24598.1"/>
    <property type="molecule type" value="Genomic_DNA"/>
</dbReference>
<comment type="caution">
    <text evidence="1">The sequence shown here is derived from an EMBL/GenBank/DDBJ whole genome shotgun (WGS) entry which is preliminary data.</text>
</comment>
<accession>D4F0T8</accession>
<sequence>MLASVSLPAVHYSLKDTIYQCIICILRVCIKNNFTFCHLCR</sequence>
<protein>
    <submittedName>
        <fullName evidence="1">Uncharacterized protein</fullName>
    </submittedName>
</protein>